<evidence type="ECO:0000313" key="5">
    <source>
        <dbReference type="EMBL" id="GAA1944649.1"/>
    </source>
</evidence>
<dbReference type="PROSITE" id="PS00798">
    <property type="entry name" value="ALDOKETO_REDUCTASE_1"/>
    <property type="match status" value="1"/>
</dbReference>
<dbReference type="InterPro" id="IPR018170">
    <property type="entry name" value="Aldo/ket_reductase_CS"/>
</dbReference>
<comment type="caution">
    <text evidence="5">The sequence shown here is derived from an EMBL/GenBank/DDBJ whole genome shotgun (WGS) entry which is preliminary data.</text>
</comment>
<dbReference type="PANTHER" id="PTHR43827:SF3">
    <property type="entry name" value="NADP-DEPENDENT OXIDOREDUCTASE DOMAIN-CONTAINING PROTEIN"/>
    <property type="match status" value="1"/>
</dbReference>
<evidence type="ECO:0000256" key="3">
    <source>
        <dbReference type="ARBA" id="ARBA00023002"/>
    </source>
</evidence>
<dbReference type="EMBL" id="BAAANN010000003">
    <property type="protein sequence ID" value="GAA1944649.1"/>
    <property type="molecule type" value="Genomic_DNA"/>
</dbReference>
<feature type="domain" description="NADP-dependent oxidoreductase" evidence="4">
    <location>
        <begin position="22"/>
        <end position="258"/>
    </location>
</feature>
<keyword evidence="3" id="KW-0560">Oxidoreductase</keyword>
<dbReference type="PANTHER" id="PTHR43827">
    <property type="entry name" value="2,5-DIKETO-D-GLUCONIC ACID REDUCTASE"/>
    <property type="match status" value="1"/>
</dbReference>
<dbReference type="InterPro" id="IPR036812">
    <property type="entry name" value="NAD(P)_OxRdtase_dom_sf"/>
</dbReference>
<reference evidence="6" key="1">
    <citation type="journal article" date="2019" name="Int. J. Syst. Evol. Microbiol.">
        <title>The Global Catalogue of Microorganisms (GCM) 10K type strain sequencing project: providing services to taxonomists for standard genome sequencing and annotation.</title>
        <authorList>
            <consortium name="The Broad Institute Genomics Platform"/>
            <consortium name="The Broad Institute Genome Sequencing Center for Infectious Disease"/>
            <person name="Wu L."/>
            <person name="Ma J."/>
        </authorList>
    </citation>
    <scope>NUCLEOTIDE SEQUENCE [LARGE SCALE GENOMIC DNA]</scope>
    <source>
        <strain evidence="6">JCM 14545</strain>
    </source>
</reference>
<evidence type="ECO:0000259" key="4">
    <source>
        <dbReference type="Pfam" id="PF00248"/>
    </source>
</evidence>
<dbReference type="SUPFAM" id="SSF51430">
    <property type="entry name" value="NAD(P)-linked oxidoreductase"/>
    <property type="match status" value="1"/>
</dbReference>
<keyword evidence="2" id="KW-0521">NADP</keyword>
<dbReference type="RefSeq" id="WP_344413977.1">
    <property type="nucleotide sequence ID" value="NZ_BAAANN010000003.1"/>
</dbReference>
<dbReference type="InterPro" id="IPR023210">
    <property type="entry name" value="NADP_OxRdtase_dom"/>
</dbReference>
<comment type="similarity">
    <text evidence="1">Belongs to the aldo/keto reductase family.</text>
</comment>
<dbReference type="PRINTS" id="PR00069">
    <property type="entry name" value="ALDKETRDTASE"/>
</dbReference>
<dbReference type="PIRSF" id="PIRSF000097">
    <property type="entry name" value="AKR"/>
    <property type="match status" value="1"/>
</dbReference>
<evidence type="ECO:0000256" key="1">
    <source>
        <dbReference type="ARBA" id="ARBA00007905"/>
    </source>
</evidence>
<dbReference type="InterPro" id="IPR020471">
    <property type="entry name" value="AKR"/>
</dbReference>
<dbReference type="Proteomes" id="UP001501116">
    <property type="component" value="Unassembled WGS sequence"/>
</dbReference>
<name>A0ABP5BJI8_9PSEU</name>
<dbReference type="PROSITE" id="PS00062">
    <property type="entry name" value="ALDOKETO_REDUCTASE_2"/>
    <property type="match status" value="1"/>
</dbReference>
<evidence type="ECO:0000313" key="6">
    <source>
        <dbReference type="Proteomes" id="UP001501116"/>
    </source>
</evidence>
<proteinExistence type="inferred from homology"/>
<dbReference type="PROSITE" id="PS00063">
    <property type="entry name" value="ALDOKETO_REDUCTASE_3"/>
    <property type="match status" value="1"/>
</dbReference>
<dbReference type="Pfam" id="PF00248">
    <property type="entry name" value="Aldo_ket_red"/>
    <property type="match status" value="1"/>
</dbReference>
<keyword evidence="6" id="KW-1185">Reference proteome</keyword>
<accession>A0ABP5BJI8</accession>
<sequence>MVPVRKLNNEVEMPVLGFGVYKIPDDEVERAVRTAFEAGYRSIDTATLYANERGVGAAVRASGLPREEVFVTTKLWNTEHGHDRALKAFDTSLAELGLDYVDLYLIHWPLPARDRYVETWRALEKILGDGRARAIGVSNFQPPHLRRLIDETGVVPAVNQIELHPLLQQAELRGFHDEHGIVTEAWSPLARGGDLLGEQVITTVARKHGRTPAQVVLRWQIEMGHVVIPKSVTAERIEENIALFDFELDSSDIAGIATLESGTRLGPDPDRLGS</sequence>
<evidence type="ECO:0000256" key="2">
    <source>
        <dbReference type="ARBA" id="ARBA00022857"/>
    </source>
</evidence>
<organism evidence="5 6">
    <name type="scientific">Amycolatopsis minnesotensis</name>
    <dbReference type="NCBI Taxonomy" id="337894"/>
    <lineage>
        <taxon>Bacteria</taxon>
        <taxon>Bacillati</taxon>
        <taxon>Actinomycetota</taxon>
        <taxon>Actinomycetes</taxon>
        <taxon>Pseudonocardiales</taxon>
        <taxon>Pseudonocardiaceae</taxon>
        <taxon>Amycolatopsis</taxon>
    </lineage>
</organism>
<protein>
    <submittedName>
        <fullName evidence="5">Aldo/keto reductase</fullName>
    </submittedName>
</protein>
<dbReference type="Gene3D" id="3.20.20.100">
    <property type="entry name" value="NADP-dependent oxidoreductase domain"/>
    <property type="match status" value="1"/>
</dbReference>
<gene>
    <name evidence="5" type="ORF">GCM10009754_10450</name>
</gene>